<evidence type="ECO:0000313" key="3">
    <source>
        <dbReference type="Proteomes" id="UP001235269"/>
    </source>
</evidence>
<reference evidence="2 3" key="1">
    <citation type="submission" date="2023-07" db="EMBL/GenBank/DDBJ databases">
        <title>Genomic Encyclopedia of Type Strains, Phase IV (KMG-IV): sequencing the most valuable type-strain genomes for metagenomic binning, comparative biology and taxonomic classification.</title>
        <authorList>
            <person name="Goeker M."/>
        </authorList>
    </citation>
    <scope>NUCLEOTIDE SEQUENCE [LARGE SCALE GENOMIC DNA]</scope>
    <source>
        <strain evidence="2 3">DSM 100301</strain>
    </source>
</reference>
<keyword evidence="1" id="KW-0472">Membrane</keyword>
<dbReference type="InterPro" id="IPR010331">
    <property type="entry name" value="ExoD"/>
</dbReference>
<keyword evidence="1" id="KW-1133">Transmembrane helix</keyword>
<feature type="transmembrane region" description="Helical" evidence="1">
    <location>
        <begin position="147"/>
        <end position="176"/>
    </location>
</feature>
<feature type="transmembrane region" description="Helical" evidence="1">
    <location>
        <begin position="182"/>
        <end position="202"/>
    </location>
</feature>
<evidence type="ECO:0000313" key="2">
    <source>
        <dbReference type="EMBL" id="MDQ0455566.1"/>
    </source>
</evidence>
<keyword evidence="3" id="KW-1185">Reference proteome</keyword>
<dbReference type="PIRSF" id="PIRSF033239">
    <property type="entry name" value="ExoD"/>
    <property type="match status" value="1"/>
</dbReference>
<organism evidence="2 3">
    <name type="scientific">Rhizobium paknamense</name>
    <dbReference type="NCBI Taxonomy" id="1206817"/>
    <lineage>
        <taxon>Bacteria</taxon>
        <taxon>Pseudomonadati</taxon>
        <taxon>Pseudomonadota</taxon>
        <taxon>Alphaproteobacteria</taxon>
        <taxon>Hyphomicrobiales</taxon>
        <taxon>Rhizobiaceae</taxon>
        <taxon>Rhizobium/Agrobacterium group</taxon>
        <taxon>Rhizobium</taxon>
    </lineage>
</organism>
<dbReference type="RefSeq" id="WP_307157767.1">
    <property type="nucleotide sequence ID" value="NZ_JAUSWH010000005.1"/>
</dbReference>
<evidence type="ECO:0000256" key="1">
    <source>
        <dbReference type="SAM" id="Phobius"/>
    </source>
</evidence>
<gene>
    <name evidence="2" type="ORF">QO005_001906</name>
</gene>
<dbReference type="Proteomes" id="UP001235269">
    <property type="component" value="Unassembled WGS sequence"/>
</dbReference>
<proteinExistence type="predicted"/>
<dbReference type="Pfam" id="PF06055">
    <property type="entry name" value="ExoD"/>
    <property type="match status" value="1"/>
</dbReference>
<sequence>MAHSSHGSGREASEEPGLRGSDFLLEILERARRKDGIEIGEIIGHRGRIGVAFTLLMLALPTIIPLPGPFGMVFGSCMVLVALQMLFGAERLRFPGFIGRRKLPLKVIEAMVRIGHPWVMKAEGWLEAGRFGLLTGKTARMVLSLPIMLLAVLIALPIPFGNTVPALAVILIAISLAERDGLVVMLALLVAVAACILSYYLVTAAGQALTMAF</sequence>
<dbReference type="PANTHER" id="PTHR41795:SF1">
    <property type="entry name" value="EXOPOLYSACCHARIDE SYNTHESIS PROTEIN"/>
    <property type="match status" value="1"/>
</dbReference>
<feature type="transmembrane region" description="Helical" evidence="1">
    <location>
        <begin position="72"/>
        <end position="92"/>
    </location>
</feature>
<accession>A0ABU0IBG7</accession>
<keyword evidence="1" id="KW-0812">Transmembrane</keyword>
<dbReference type="EMBL" id="JAUSWH010000005">
    <property type="protein sequence ID" value="MDQ0455566.1"/>
    <property type="molecule type" value="Genomic_DNA"/>
</dbReference>
<dbReference type="PANTHER" id="PTHR41795">
    <property type="entry name" value="EXOPOLYSACCHARIDE SYNTHESIS PROTEIN"/>
    <property type="match status" value="1"/>
</dbReference>
<comment type="caution">
    <text evidence="2">The sequence shown here is derived from an EMBL/GenBank/DDBJ whole genome shotgun (WGS) entry which is preliminary data.</text>
</comment>
<name>A0ABU0IBG7_9HYPH</name>
<feature type="transmembrane region" description="Helical" evidence="1">
    <location>
        <begin position="49"/>
        <end position="66"/>
    </location>
</feature>
<protein>
    <recommendedName>
        <fullName evidence="4">Exopolysaccharide biosynthesis protein</fullName>
    </recommendedName>
</protein>
<evidence type="ECO:0008006" key="4">
    <source>
        <dbReference type="Google" id="ProtNLM"/>
    </source>
</evidence>